<keyword evidence="2" id="KW-1185">Reference proteome</keyword>
<sequence length="36" mass="4063">MSKETLEISVMVDQSFDMSFNLIDGVLGTLLNWLSK</sequence>
<organism evidence="1 2">
    <name type="scientific">Pedobacter montanisoli</name>
    <dbReference type="NCBI Taxonomy" id="2923277"/>
    <lineage>
        <taxon>Bacteria</taxon>
        <taxon>Pseudomonadati</taxon>
        <taxon>Bacteroidota</taxon>
        <taxon>Sphingobacteriia</taxon>
        <taxon>Sphingobacteriales</taxon>
        <taxon>Sphingobacteriaceae</taxon>
        <taxon>Pedobacter</taxon>
    </lineage>
</organism>
<accession>A0ABS9ZW05</accession>
<comment type="caution">
    <text evidence="1">The sequence shown here is derived from an EMBL/GenBank/DDBJ whole genome shotgun (WGS) entry which is preliminary data.</text>
</comment>
<reference evidence="1" key="1">
    <citation type="submission" date="2022-03" db="EMBL/GenBank/DDBJ databases">
        <authorList>
            <person name="Woo C.Y."/>
        </authorList>
    </citation>
    <scope>NUCLEOTIDE SEQUENCE</scope>
    <source>
        <strain evidence="1">CYS-01</strain>
    </source>
</reference>
<proteinExistence type="predicted"/>
<name>A0ABS9ZW05_9SPHI</name>
<evidence type="ECO:0000313" key="1">
    <source>
        <dbReference type="EMBL" id="MCJ0742490.1"/>
    </source>
</evidence>
<evidence type="ECO:0000313" key="2">
    <source>
        <dbReference type="Proteomes" id="UP001165460"/>
    </source>
</evidence>
<dbReference type="Proteomes" id="UP001165460">
    <property type="component" value="Unassembled WGS sequence"/>
</dbReference>
<dbReference type="EMBL" id="JALGBH010000001">
    <property type="protein sequence ID" value="MCJ0742490.1"/>
    <property type="molecule type" value="Genomic_DNA"/>
</dbReference>
<dbReference type="RefSeq" id="WP_243360967.1">
    <property type="nucleotide sequence ID" value="NZ_JALGBH010000001.1"/>
</dbReference>
<gene>
    <name evidence="1" type="ORF">MMF97_07195</name>
</gene>
<protein>
    <submittedName>
        <fullName evidence="1">Phenylalanyl-tRNA synthetase subunit alpha</fullName>
    </submittedName>
</protein>